<feature type="domain" description="FERM" evidence="1">
    <location>
        <begin position="73"/>
        <end position="231"/>
    </location>
</feature>
<dbReference type="AlphaFoldDB" id="A0A5S6Q954"/>
<dbReference type="InterPro" id="IPR014352">
    <property type="entry name" value="FERM/acyl-CoA-bd_prot_sf"/>
</dbReference>
<keyword evidence="2" id="KW-1185">Reference proteome</keyword>
<dbReference type="Gene3D" id="3.10.20.90">
    <property type="entry name" value="Phosphatidylinositol 3-kinase Catalytic Subunit, Chain A, domain 1"/>
    <property type="match status" value="1"/>
</dbReference>
<dbReference type="InterPro" id="IPR000299">
    <property type="entry name" value="FERM_domain"/>
</dbReference>
<reference evidence="3" key="1">
    <citation type="submission" date="2019-12" db="UniProtKB">
        <authorList>
            <consortium name="WormBaseParasite"/>
        </authorList>
    </citation>
    <scope>IDENTIFICATION</scope>
</reference>
<dbReference type="SUPFAM" id="SSF54236">
    <property type="entry name" value="Ubiquitin-like"/>
    <property type="match status" value="1"/>
</dbReference>
<dbReference type="WBParaSite" id="TMUE_1000003610.1">
    <property type="protein sequence ID" value="TMUE_1000003610.1"/>
    <property type="gene ID" value="WBGene00298755"/>
</dbReference>
<dbReference type="Gene3D" id="1.20.80.10">
    <property type="match status" value="1"/>
</dbReference>
<organism evidence="2 3">
    <name type="scientific">Trichuris muris</name>
    <name type="common">Mouse whipworm</name>
    <dbReference type="NCBI Taxonomy" id="70415"/>
    <lineage>
        <taxon>Eukaryota</taxon>
        <taxon>Metazoa</taxon>
        <taxon>Ecdysozoa</taxon>
        <taxon>Nematoda</taxon>
        <taxon>Enoplea</taxon>
        <taxon>Dorylaimia</taxon>
        <taxon>Trichinellida</taxon>
        <taxon>Trichuridae</taxon>
        <taxon>Trichuris</taxon>
    </lineage>
</organism>
<evidence type="ECO:0000259" key="1">
    <source>
        <dbReference type="PROSITE" id="PS50057"/>
    </source>
</evidence>
<protein>
    <submittedName>
        <fullName evidence="3">FERM domain-containing protein</fullName>
    </submittedName>
</protein>
<proteinExistence type="predicted"/>
<dbReference type="Pfam" id="PF18038">
    <property type="entry name" value="FERM_N_2"/>
    <property type="match status" value="1"/>
</dbReference>
<dbReference type="STRING" id="70415.A0A5S6Q954"/>
<dbReference type="Proteomes" id="UP000046395">
    <property type="component" value="Unassembled WGS sequence"/>
</dbReference>
<dbReference type="PROSITE" id="PS50057">
    <property type="entry name" value="FERM_3"/>
    <property type="match status" value="1"/>
</dbReference>
<dbReference type="InterPro" id="IPR029071">
    <property type="entry name" value="Ubiquitin-like_domsf"/>
</dbReference>
<evidence type="ECO:0000313" key="3">
    <source>
        <dbReference type="WBParaSite" id="TMUE_1000003610.1"/>
    </source>
</evidence>
<dbReference type="InterPro" id="IPR041390">
    <property type="entry name" value="FADK_N"/>
</dbReference>
<evidence type="ECO:0000313" key="2">
    <source>
        <dbReference type="Proteomes" id="UP000046395"/>
    </source>
</evidence>
<accession>A0A5S6Q954</accession>
<sequence length="231" mass="26528">MSFRNCLRRRREPPLPVPTLLSIIVASATREVPTVPFRSTLVLQLKTVLSREKRGKVFGMDELNSWKRELPTLNCCVNLPNGSYNCVRYDNNTDVYTVTRCILKRLNIEEEAVKAVALRCACSDDVGKSGCSCQWLEPSDNICRLLDFLNCSHQERKLKFELRIRYFQFDLRSWCQAMPKAFGYLYEQVKEDYFACTESNVNFDVALLLGSLILGHCPARQAPERRGTCVL</sequence>
<name>A0A5S6Q954_TRIMR</name>